<name>A0A5M9MT43_9EURO</name>
<evidence type="ECO:0000256" key="2">
    <source>
        <dbReference type="ARBA" id="ARBA00022840"/>
    </source>
</evidence>
<dbReference type="GO" id="GO:0005737">
    <property type="term" value="C:cytoplasm"/>
    <property type="evidence" value="ECO:0007669"/>
    <property type="project" value="TreeGrafter"/>
</dbReference>
<dbReference type="VEuPathDB" id="FungiDB:EYZ11_003270"/>
<dbReference type="SMART" id="SM00382">
    <property type="entry name" value="AAA"/>
    <property type="match status" value="2"/>
</dbReference>
<evidence type="ECO:0000259" key="3">
    <source>
        <dbReference type="SMART" id="SM00382"/>
    </source>
</evidence>
<dbReference type="PANTHER" id="PTHR23077">
    <property type="entry name" value="AAA-FAMILY ATPASE"/>
    <property type="match status" value="1"/>
</dbReference>
<dbReference type="InterPro" id="IPR003960">
    <property type="entry name" value="ATPase_AAA_CS"/>
</dbReference>
<protein>
    <submittedName>
        <fullName evidence="4">AAA+-type ATPase</fullName>
    </submittedName>
</protein>
<evidence type="ECO:0000313" key="5">
    <source>
        <dbReference type="Proteomes" id="UP000324241"/>
    </source>
</evidence>
<feature type="domain" description="AAA+ ATPase" evidence="3">
    <location>
        <begin position="240"/>
        <end position="371"/>
    </location>
</feature>
<evidence type="ECO:0000313" key="4">
    <source>
        <dbReference type="EMBL" id="KAA8650028.1"/>
    </source>
</evidence>
<evidence type="ECO:0000256" key="1">
    <source>
        <dbReference type="ARBA" id="ARBA00022741"/>
    </source>
</evidence>
<accession>A0A5M9MT43</accession>
<dbReference type="SUPFAM" id="SSF52540">
    <property type="entry name" value="P-loop containing nucleoside triphosphate hydrolases"/>
    <property type="match status" value="2"/>
</dbReference>
<dbReference type="EMBL" id="QUQM01000001">
    <property type="protein sequence ID" value="KAA8650028.1"/>
    <property type="molecule type" value="Genomic_DNA"/>
</dbReference>
<dbReference type="InterPro" id="IPR027417">
    <property type="entry name" value="P-loop_NTPase"/>
</dbReference>
<gene>
    <name evidence="4" type="primary">AFG2</name>
    <name evidence="4" type="ORF">ATNIH1004_002708</name>
</gene>
<dbReference type="GO" id="GO:0005524">
    <property type="term" value="F:ATP binding"/>
    <property type="evidence" value="ECO:0007669"/>
    <property type="project" value="UniProtKB-KW"/>
</dbReference>
<keyword evidence="2" id="KW-0067">ATP-binding</keyword>
<sequence>MAETRVFTVRPFSKQTRNDHRDAFRVYLSSSSLAALKLRAGDVCTLGLPGGLTKTAIAWNATENIQNSVVQTSRTLQDCYDIKLGEKILISKTDGFLEEIESISLVECSDADKLANYGPLPLSEAHHWAWALELPLSRCDAIAACLTFDIELKGQRRNFKVADIRTLNRNTDSTLFRFTKDTNVSVGEDFIGRKINRTYHLRVQSPGLGGMARQIGNINEALADFNIDSEGLAMPSFYEHSRGILLYGPKGTGKTKLLGHIQAAGWRKTFNISSSISSKNLADGEGKLRNAFQDAIRSQPSVVIIDQLEFIAPKRTSLESPSLASAICECLEVVKGSLVMVVAATRHPNNVDDALRTPHRLSTEIELQIPAAHDRAEILRALCGYPCPELSDRLIEMMAEKTHGYVGADLFALLQVVCRKARQRQLYSNGVSEGSYDFAFSSGNDSQGESAFQDKALSLRIQDVDVFLALQETRPTAMREVFLETPKTLMVKALATEAGLNFLAVKGAEILSMYVGESERALREIFQKARSARPSIIFFDEIDAIASKRSSSFQGGVNVLTTLLNEMDGIEELRSVLVIAATNKPDVIDPALMRPGRLDNILYIGPPDFEARKEILNIWCHKSVVHPEVELEVLAMKTEGYSGAEIVNICETAGDAALDEEEETGQEQDVRWKHFEFALKQVKRQITDAVVEEYERWGKSADTK</sequence>
<dbReference type="VEuPathDB" id="FungiDB:EYZ11_003271"/>
<dbReference type="InterPro" id="IPR050168">
    <property type="entry name" value="AAA_ATPase_domain"/>
</dbReference>
<dbReference type="RefSeq" id="XP_033429389.1">
    <property type="nucleotide sequence ID" value="XM_033567394.1"/>
</dbReference>
<dbReference type="OrthoDB" id="27435at2759"/>
<dbReference type="Gene3D" id="1.10.8.60">
    <property type="match status" value="2"/>
</dbReference>
<dbReference type="Pfam" id="PF00004">
    <property type="entry name" value="AAA"/>
    <property type="match status" value="2"/>
</dbReference>
<keyword evidence="1" id="KW-0547">Nucleotide-binding</keyword>
<dbReference type="InterPro" id="IPR003959">
    <property type="entry name" value="ATPase_AAA_core"/>
</dbReference>
<dbReference type="GeneID" id="54325410"/>
<proteinExistence type="predicted"/>
<dbReference type="GO" id="GO:0016887">
    <property type="term" value="F:ATP hydrolysis activity"/>
    <property type="evidence" value="ECO:0007669"/>
    <property type="project" value="InterPro"/>
</dbReference>
<reference evidence="4 5" key="1">
    <citation type="submission" date="2019-08" db="EMBL/GenBank/DDBJ databases">
        <title>The genome sequence of a newly discovered highly antifungal drug resistant Aspergillus species, Aspergillus tanneri NIH 1004.</title>
        <authorList>
            <person name="Mounaud S."/>
            <person name="Singh I."/>
            <person name="Joardar V."/>
            <person name="Pakala S."/>
            <person name="Pakala S."/>
            <person name="Venepally P."/>
            <person name="Chung J.K."/>
            <person name="Losada L."/>
            <person name="Nierman W.C."/>
        </authorList>
    </citation>
    <scope>NUCLEOTIDE SEQUENCE [LARGE SCALE GENOMIC DNA]</scope>
    <source>
        <strain evidence="4 5">NIH1004</strain>
    </source>
</reference>
<dbReference type="PANTHER" id="PTHR23077:SF27">
    <property type="entry name" value="ATPASE FAMILY GENE 2 PROTEIN HOMOLOG A"/>
    <property type="match status" value="1"/>
</dbReference>
<organism evidence="4 5">
    <name type="scientific">Aspergillus tanneri</name>
    <dbReference type="NCBI Taxonomy" id="1220188"/>
    <lineage>
        <taxon>Eukaryota</taxon>
        <taxon>Fungi</taxon>
        <taxon>Dikarya</taxon>
        <taxon>Ascomycota</taxon>
        <taxon>Pezizomycotina</taxon>
        <taxon>Eurotiomycetes</taxon>
        <taxon>Eurotiomycetidae</taxon>
        <taxon>Eurotiales</taxon>
        <taxon>Aspergillaceae</taxon>
        <taxon>Aspergillus</taxon>
        <taxon>Aspergillus subgen. Circumdati</taxon>
    </lineage>
</organism>
<dbReference type="Pfam" id="PF17862">
    <property type="entry name" value="AAA_lid_3"/>
    <property type="match status" value="1"/>
</dbReference>
<dbReference type="AlphaFoldDB" id="A0A5M9MT43"/>
<dbReference type="Gene3D" id="3.40.50.300">
    <property type="entry name" value="P-loop containing nucleotide triphosphate hydrolases"/>
    <property type="match status" value="2"/>
</dbReference>
<dbReference type="PROSITE" id="PS00674">
    <property type="entry name" value="AAA"/>
    <property type="match status" value="1"/>
</dbReference>
<dbReference type="InterPro" id="IPR041569">
    <property type="entry name" value="AAA_lid_3"/>
</dbReference>
<dbReference type="Proteomes" id="UP000324241">
    <property type="component" value="Unassembled WGS sequence"/>
</dbReference>
<comment type="caution">
    <text evidence="4">The sequence shown here is derived from an EMBL/GenBank/DDBJ whole genome shotgun (WGS) entry which is preliminary data.</text>
</comment>
<feature type="domain" description="AAA+ ATPase" evidence="3">
    <location>
        <begin position="478"/>
        <end position="608"/>
    </location>
</feature>
<dbReference type="InterPro" id="IPR003593">
    <property type="entry name" value="AAA+_ATPase"/>
</dbReference>